<feature type="domain" description="F5/8 type C" evidence="2">
    <location>
        <begin position="1"/>
        <end position="152"/>
    </location>
</feature>
<accession>A0ABN8QL59</accession>
<sequence>MAPLGMENREISDAQISASSQWDINHGSHRARLDRRRFGNKRGAWRSLKDDIYQWLQVDLGTYTTVTRIATQDSSDTYEWVTKYRLQYSEDGVNFHLYKALGQDSPKLFDGNKDRNTIVYQPLSQPIRARYVRILPEAWDGHISMRMELYGCSGCIAPLGMESGTIFDAQISASSQMDSNHSASHARLHLQTDGSNFGGWSALTNDVNQWLQVDFGSYTLVTQIATQGENGYSNWVTKYKLKYSDDGTTFQFYKDVGGTSPKVFSGNTDSETVKYNKLPSSIKTRFIRLLPMRWRNQISMRIEVYGCPGCITPAGMESGAISDFQISASSQKTDSFAASRARLNVKVTGIKQGGWSPLKDDLNQWLQVDLGSYTTVTRLATQGRDGSDEWVTKYKLQYSVDGVIYHFYKGRGESSSTIFDGNQDSNTIVYNKLNSPIMVRLVRLLPIEWRNHICLRMEIYGCPGCVAPLGMENGAISDAQISASSQWDDYEGPHRARLNRRRFGNKRGAWSALNNDIYQWLQVDLGKYTTVTRTATQGSSDLDQWVTKYRLQYSEDGVNFHLYKALGQDSAKLFDGNNDRNTIVYQTLSQPIRARYIRILAEAWKGHISVRMELYGCPACEAPLGMESEAIADSQISASSQLDDRHSATKSRLHFKTDESKDGGWSSLTSDPNQWLQVDFRSYATVTHVATQGRHAHNEWLLNYKLKYSDDGVTFQTYSVPGTKLSKVFDGNKDSDSVVTKELNPPITARFIRILPTKWNKRISMRMELYGCAACFAPLGMENNAILDGQISASSQADDDHAANQARLHAKIRGGKSGGWAALKNNVNQWLQVDLGTYTRVTRVATQGSNSFSGWVTKYMLQYSDDGFIFRSYGEAANTSAMIFVGNKDSDTVVYNILKPPITARFIRILPVEWHSQISLRIEIYGCPGCVTSLGMENQAISDAHVTASSQMHDTNSAREARLHSKSIENQRGGWVALKNDFNQWLQVDLVTFTRITRVATQGRDGYYQWVTKYRLQYSDDGDIFHSFKVLGVNSPKVFTGNQDNGTVVYNPLSPPVTTRFIRLIPVGWHSHISMRIEIYGCPGCTAALGMALGTITDAQISASSKLDNTHSAAQARLHSKAVGSKYGAWSAHENDHHQWLQIDFGSSTTITRLATQGRNGFNEWVTKYNLSYSDDGVHFHSYKMVGVSRAKVFEGNQDSDTVVYHTLIPPITAQFIRLLPLAWHNHISLRTEVYGCPGCVAPLGMDSGAITDAQISASSQWDNNHGASRARLHMQFNRKTSQRGAWSSSSNDLNQWLEINLGGYTTLTRVATQGRSDHAQWVTKYRLQYSDDGVIFQFYKERHQTSPKVFLANKDQNNIAYNILNPPITTRFIRIKPMEWRGHISMRMEIYGCPGCTTPLGMENGAIHDSRITASSSLDNKHTALQARLHLRADSRTGGGWSALKDDFYQWLQIELGGYTTVTRVATQGGNGRNGWVTQYRLKYRGAGNIFMYYKLRENSSPMVFEGNKDSNSVSTNRLSRPIRARYIRFIPIEWHNNISMRVEIYGCPGCVAPLGMENRQISDAQISASSMSDDNSSPSKARLHLKEDQNLPGGGGWRALKTDLHQWLQVDLGGYNTVTRVATQGRTGSNEWVTNYKLQYSDDGMNFQFYKEHGDKSAKVFTGNDNSDTVVYNALSPPVTTMFVRVLPMAWNSRISMRIELYGCPECNSALGMEDDKIPDAHITASSQLDDNNRATLARLQLKEDGLKQGGWSALHNDFGQWIKVDLGGSTRVTRVATQGKNAGDAWVVKYRLQYRIKQPFSFIFVLKVFYANHDSDTVVYNVLVPPITARLIRILPVEWHNQISMRLEIYGCPVPSSTTTAPPTEQTTKTTSSEKISSTGKEKPEEKLERPTAQRRKDQEKVSVDVLVRKKVFL</sequence>
<comment type="caution">
    <text evidence="3">The sequence shown here is derived from an EMBL/GenBank/DDBJ whole genome shotgun (WGS) entry which is preliminary data.</text>
</comment>
<feature type="domain" description="F5/8 type C" evidence="2">
    <location>
        <begin position="310"/>
        <end position="462"/>
    </location>
</feature>
<dbReference type="SMART" id="SM00231">
    <property type="entry name" value="FA58C"/>
    <property type="match status" value="12"/>
</dbReference>
<dbReference type="InterPro" id="IPR000421">
    <property type="entry name" value="FA58C"/>
</dbReference>
<feature type="domain" description="F5/8 type C" evidence="2">
    <location>
        <begin position="775"/>
        <end position="927"/>
    </location>
</feature>
<feature type="domain" description="F5/8 type C" evidence="2">
    <location>
        <begin position="1085"/>
        <end position="1237"/>
    </location>
</feature>
<dbReference type="InterPro" id="IPR008979">
    <property type="entry name" value="Galactose-bd-like_sf"/>
</dbReference>
<dbReference type="Proteomes" id="UP001159427">
    <property type="component" value="Unassembled WGS sequence"/>
</dbReference>
<feature type="region of interest" description="Disordered" evidence="1">
    <location>
        <begin position="648"/>
        <end position="667"/>
    </location>
</feature>
<feature type="domain" description="F5/8 type C" evidence="2">
    <location>
        <begin position="155"/>
        <end position="307"/>
    </location>
</feature>
<reference evidence="3 4" key="1">
    <citation type="submission" date="2022-05" db="EMBL/GenBank/DDBJ databases">
        <authorList>
            <consortium name="Genoscope - CEA"/>
            <person name="William W."/>
        </authorList>
    </citation>
    <scope>NUCLEOTIDE SEQUENCE [LARGE SCALE GENOMIC DNA]</scope>
</reference>
<dbReference type="CDD" id="cd00057">
    <property type="entry name" value="FA58C"/>
    <property type="match status" value="12"/>
</dbReference>
<evidence type="ECO:0000259" key="2">
    <source>
        <dbReference type="PROSITE" id="PS50022"/>
    </source>
</evidence>
<feature type="domain" description="F5/8 type C" evidence="2">
    <location>
        <begin position="930"/>
        <end position="1082"/>
    </location>
</feature>
<dbReference type="EMBL" id="CALNXI010001369">
    <property type="protein sequence ID" value="CAH3166650.1"/>
    <property type="molecule type" value="Genomic_DNA"/>
</dbReference>
<feature type="compositionally biased region" description="Basic and acidic residues" evidence="1">
    <location>
        <begin position="1883"/>
        <end position="1904"/>
    </location>
</feature>
<feature type="domain" description="F5/8 type C" evidence="2">
    <location>
        <begin position="1552"/>
        <end position="1706"/>
    </location>
</feature>
<feature type="domain" description="F5/8 type C" evidence="2">
    <location>
        <begin position="465"/>
        <end position="617"/>
    </location>
</feature>
<dbReference type="PROSITE" id="PS01285">
    <property type="entry name" value="FA58C_1"/>
    <property type="match status" value="8"/>
</dbReference>
<dbReference type="SUPFAM" id="SSF49785">
    <property type="entry name" value="Galactose-binding domain-like"/>
    <property type="match status" value="12"/>
</dbReference>
<name>A0ABN8QL59_9CNID</name>
<dbReference type="PROSITE" id="PS01286">
    <property type="entry name" value="FA58C_2"/>
    <property type="match status" value="11"/>
</dbReference>
<dbReference type="PANTHER" id="PTHR24543">
    <property type="entry name" value="MULTICOPPER OXIDASE-RELATED"/>
    <property type="match status" value="1"/>
</dbReference>
<dbReference type="Pfam" id="PF00754">
    <property type="entry name" value="F5_F8_type_C"/>
    <property type="match status" value="12"/>
</dbReference>
<evidence type="ECO:0000256" key="1">
    <source>
        <dbReference type="SAM" id="MobiDB-lite"/>
    </source>
</evidence>
<feature type="domain" description="F5/8 type C" evidence="2">
    <location>
        <begin position="1709"/>
        <end position="1855"/>
    </location>
</feature>
<feature type="domain" description="F5/8 type C" evidence="2">
    <location>
        <begin position="620"/>
        <end position="772"/>
    </location>
</feature>
<dbReference type="PROSITE" id="PS50022">
    <property type="entry name" value="FA58C_3"/>
    <property type="match status" value="12"/>
</dbReference>
<evidence type="ECO:0000313" key="3">
    <source>
        <dbReference type="EMBL" id="CAH3166650.1"/>
    </source>
</evidence>
<proteinExistence type="predicted"/>
<protein>
    <recommendedName>
        <fullName evidence="2">F5/8 type C domain-containing protein</fullName>
    </recommendedName>
</protein>
<dbReference type="Gene3D" id="2.60.120.260">
    <property type="entry name" value="Galactose-binding domain-like"/>
    <property type="match status" value="12"/>
</dbReference>
<gene>
    <name evidence="3" type="ORF">PEVE_00005754</name>
</gene>
<feature type="compositionally biased region" description="Low complexity" evidence="1">
    <location>
        <begin position="1859"/>
        <end position="1882"/>
    </location>
</feature>
<feature type="region of interest" description="Disordered" evidence="1">
    <location>
        <begin position="1859"/>
        <end position="1904"/>
    </location>
</feature>
<evidence type="ECO:0000313" key="4">
    <source>
        <dbReference type="Proteomes" id="UP001159427"/>
    </source>
</evidence>
<organism evidence="3 4">
    <name type="scientific">Porites evermanni</name>
    <dbReference type="NCBI Taxonomy" id="104178"/>
    <lineage>
        <taxon>Eukaryota</taxon>
        <taxon>Metazoa</taxon>
        <taxon>Cnidaria</taxon>
        <taxon>Anthozoa</taxon>
        <taxon>Hexacorallia</taxon>
        <taxon>Scleractinia</taxon>
        <taxon>Fungiina</taxon>
        <taxon>Poritidae</taxon>
        <taxon>Porites</taxon>
    </lineage>
</organism>
<feature type="domain" description="F5/8 type C" evidence="2">
    <location>
        <begin position="1240"/>
        <end position="1394"/>
    </location>
</feature>
<dbReference type="PANTHER" id="PTHR24543:SF325">
    <property type="entry name" value="F5_8 TYPE C DOMAIN-CONTAINING PROTEIN"/>
    <property type="match status" value="1"/>
</dbReference>
<feature type="domain" description="F5/8 type C" evidence="2">
    <location>
        <begin position="1397"/>
        <end position="1549"/>
    </location>
</feature>
<keyword evidence="4" id="KW-1185">Reference proteome</keyword>